<evidence type="ECO:0000259" key="2">
    <source>
        <dbReference type="Pfam" id="PF03184"/>
    </source>
</evidence>
<dbReference type="OrthoDB" id="2507562at2759"/>
<gene>
    <name evidence="3" type="primary">Piso0_003170</name>
    <name evidence="3" type="ORF">GNLVRS01_PISO0G06430g</name>
    <name evidence="4" type="ORF">GNLVRS01_PISO0H06431g</name>
</gene>
<accession>G8YKJ2</accession>
<feature type="compositionally biased region" description="Polar residues" evidence="1">
    <location>
        <begin position="672"/>
        <end position="689"/>
    </location>
</feature>
<feature type="region of interest" description="Disordered" evidence="1">
    <location>
        <begin position="640"/>
        <end position="695"/>
    </location>
</feature>
<reference evidence="3" key="1">
    <citation type="submission" date="2011-10" db="EMBL/GenBank/DDBJ databases">
        <authorList>
            <person name="Genoscope - CEA"/>
        </authorList>
    </citation>
    <scope>NUCLEOTIDE SEQUENCE</scope>
</reference>
<sequence length="695" mass="81142">MEANDDTAKRQASLLEKMEVVNYHKYQTSSNPKHKQSDTIKYFQKMNKFSVSKSSLNRWLQKEKQIRDAATTLTSRNRSQTKIPRDQTAANQNLIEFMEKHKETFTCLRMYFIQNLITSQGHMPTEADVKKMFYEFSTELSRHERRDGSRSTPEIEIEELRWEQHFLKKLRPQLESIADSIEQQNELQKHIKVQSEERERFRTALRDYNPYDIYQFNEILLDIETLFKLIDFGSELPFSEGNYNHSILTGELSTSKMITLTVCCSLDGSNLLKPLIISNMRNNKSLYNDPYTNDYYHYTPDGLNTREILHGYLNEWNTKLIVEDRKVALLLDIYWCHLGLHDKFSNIKFVYTNSKFDSTTSYYHKTHFRLPFAYGFESYLRSHLKMNLFKLLYKNKMNLFMGAIDGLHIINALKTCHDMVTKSEYKRDYQLLVRLGFLASEFMGNKDNIISESSQDGSHGTNNKLLAYHKYIDEVIPEEAKKNIHFSEVRKVYVITKAEKELSDLARLISKSIKKSRINEEIDLRDLQRRLISEITFGFRERKYNHPYSKEGIANYAKLSLEIESQRQSSSGSISLPYASSRSIAKIDSFLINVLQPFLSKHTSLNSPATPVSFSPQTFDLFNQFYMSYVNDSTIIKPSTSKKRKLTTGLPIRNKIKSKEMVSDSDNDEDSNGTSNTFRPRTSSSQFRDTFSDSD</sequence>
<dbReference type="InParanoid" id="G8YKJ2"/>
<dbReference type="eggNOG" id="KOG3105">
    <property type="taxonomic scope" value="Eukaryota"/>
</dbReference>
<dbReference type="InterPro" id="IPR004875">
    <property type="entry name" value="DDE_SF_endonuclease_dom"/>
</dbReference>
<evidence type="ECO:0000256" key="1">
    <source>
        <dbReference type="SAM" id="MobiDB-lite"/>
    </source>
</evidence>
<reference evidence="5" key="2">
    <citation type="journal article" date="2012" name="G3 (Bethesda)">
        <title>Pichia sorbitophila, an interspecies yeast hybrid reveals early steps of genome resolution following polyploidization.</title>
        <authorList>
            <person name="Leh Louis V."/>
            <person name="Despons L."/>
            <person name="Friedrich A."/>
            <person name="Martin T."/>
            <person name="Durrens P."/>
            <person name="Casaregola S."/>
            <person name="Neuveglise C."/>
            <person name="Fairhead C."/>
            <person name="Marck C."/>
            <person name="Cruz J.A."/>
            <person name="Straub M.L."/>
            <person name="Kugler V."/>
            <person name="Sacerdot C."/>
            <person name="Uzunov Z."/>
            <person name="Thierry A."/>
            <person name="Weiss S."/>
            <person name="Bleykasten C."/>
            <person name="De Montigny J."/>
            <person name="Jacques N."/>
            <person name="Jung P."/>
            <person name="Lemaire M."/>
            <person name="Mallet S."/>
            <person name="Morel G."/>
            <person name="Richard G.F."/>
            <person name="Sarkar A."/>
            <person name="Savel G."/>
            <person name="Schacherer J."/>
            <person name="Seret M.L."/>
            <person name="Talla E."/>
            <person name="Samson G."/>
            <person name="Jubin C."/>
            <person name="Poulain J."/>
            <person name="Vacherie B."/>
            <person name="Barbe V."/>
            <person name="Pelletier E."/>
            <person name="Sherman D.J."/>
            <person name="Westhof E."/>
            <person name="Weissenbach J."/>
            <person name="Baret P.V."/>
            <person name="Wincker P."/>
            <person name="Gaillardin C."/>
            <person name="Dujon B."/>
            <person name="Souciet J.L."/>
        </authorList>
    </citation>
    <scope>NUCLEOTIDE SEQUENCE [LARGE SCALE GENOMIC DNA]</scope>
    <source>
        <strain evidence="5">ATCC MYA-4447 / BCRC 22081 / CBS 7064 / NBRC 10061 / NRRL Y-12695</strain>
    </source>
</reference>
<dbReference type="Proteomes" id="UP000005222">
    <property type="component" value="Chromosome H"/>
</dbReference>
<dbReference type="Proteomes" id="UP000005222">
    <property type="component" value="Chromosome G"/>
</dbReference>
<dbReference type="GO" id="GO:0003676">
    <property type="term" value="F:nucleic acid binding"/>
    <property type="evidence" value="ECO:0007669"/>
    <property type="project" value="InterPro"/>
</dbReference>
<protein>
    <submittedName>
        <fullName evidence="3">Piso0_003170 protein</fullName>
    </submittedName>
</protein>
<dbReference type="AlphaFoldDB" id="G8YKJ2"/>
<dbReference type="Pfam" id="PF03184">
    <property type="entry name" value="DDE_1"/>
    <property type="match status" value="1"/>
</dbReference>
<keyword evidence="5" id="KW-1185">Reference proteome</keyword>
<evidence type="ECO:0000313" key="4">
    <source>
        <dbReference type="EMBL" id="CCE80837.1"/>
    </source>
</evidence>
<evidence type="ECO:0000313" key="5">
    <source>
        <dbReference type="Proteomes" id="UP000005222"/>
    </source>
</evidence>
<organism evidence="3 5">
    <name type="scientific">Pichia sorbitophila (strain ATCC MYA-4447 / BCRC 22081 / CBS 7064 / NBRC 10061 / NRRL Y-12695)</name>
    <name type="common">Hybrid yeast</name>
    <dbReference type="NCBI Taxonomy" id="559304"/>
    <lineage>
        <taxon>Eukaryota</taxon>
        <taxon>Fungi</taxon>
        <taxon>Dikarya</taxon>
        <taxon>Ascomycota</taxon>
        <taxon>Saccharomycotina</taxon>
        <taxon>Pichiomycetes</taxon>
        <taxon>Debaryomycetaceae</taxon>
        <taxon>Millerozyma</taxon>
    </lineage>
</organism>
<feature type="domain" description="DDE-1" evidence="2">
    <location>
        <begin position="257"/>
        <end position="351"/>
    </location>
</feature>
<dbReference type="EMBL" id="FO082052">
    <property type="protein sequence ID" value="CCE80837.1"/>
    <property type="molecule type" value="Genomic_DNA"/>
</dbReference>
<name>G8YKJ2_PICSO</name>
<dbReference type="HOGENOM" id="CLU_383567_0_0_1"/>
<dbReference type="STRING" id="559304.G8YKJ2"/>
<proteinExistence type="predicted"/>
<evidence type="ECO:0000313" key="3">
    <source>
        <dbReference type="EMBL" id="CCE80072.1"/>
    </source>
</evidence>
<dbReference type="EMBL" id="FO082053">
    <property type="protein sequence ID" value="CCE80072.1"/>
    <property type="molecule type" value="Genomic_DNA"/>
</dbReference>